<sequence>MCCSGSFGVISLNRQSTRQFALWCRSSPSCTSLQHHRALSHWVTWYCCAELLGDAPIALFFRRLDPFFQAQHTGTKGEVRPFRTRQVDSVILRPSFLHSFQPFHSFL</sequence>
<reference evidence="1" key="1">
    <citation type="submission" date="2023-08" db="EMBL/GenBank/DDBJ databases">
        <title>A de novo genome assembly of Solanum verrucosum Schlechtendal, a Mexican diploid species geographically isolated from the other diploid A-genome species in potato relatives.</title>
        <authorList>
            <person name="Hosaka K."/>
        </authorList>
    </citation>
    <scope>NUCLEOTIDE SEQUENCE</scope>
    <source>
        <tissue evidence="1">Young leaves</tissue>
    </source>
</reference>
<accession>A0AAF0T8G0</accession>
<dbReference type="AlphaFoldDB" id="A0AAF0T8G0"/>
<protein>
    <submittedName>
        <fullName evidence="1">Uncharacterized protein</fullName>
    </submittedName>
</protein>
<keyword evidence="2" id="KW-1185">Reference proteome</keyword>
<dbReference type="EMBL" id="CP133612">
    <property type="protein sequence ID" value="WMV08724.1"/>
    <property type="molecule type" value="Genomic_DNA"/>
</dbReference>
<name>A0AAF0T8G0_SOLVR</name>
<organism evidence="1 2">
    <name type="scientific">Solanum verrucosum</name>
    <dbReference type="NCBI Taxonomy" id="315347"/>
    <lineage>
        <taxon>Eukaryota</taxon>
        <taxon>Viridiplantae</taxon>
        <taxon>Streptophyta</taxon>
        <taxon>Embryophyta</taxon>
        <taxon>Tracheophyta</taxon>
        <taxon>Spermatophyta</taxon>
        <taxon>Magnoliopsida</taxon>
        <taxon>eudicotyledons</taxon>
        <taxon>Gunneridae</taxon>
        <taxon>Pentapetalae</taxon>
        <taxon>asterids</taxon>
        <taxon>lamiids</taxon>
        <taxon>Solanales</taxon>
        <taxon>Solanaceae</taxon>
        <taxon>Solanoideae</taxon>
        <taxon>Solaneae</taxon>
        <taxon>Solanum</taxon>
    </lineage>
</organism>
<gene>
    <name evidence="1" type="ORF">MTR67_002109</name>
</gene>
<dbReference type="Proteomes" id="UP001234989">
    <property type="component" value="Chromosome 1"/>
</dbReference>
<proteinExistence type="predicted"/>
<evidence type="ECO:0000313" key="2">
    <source>
        <dbReference type="Proteomes" id="UP001234989"/>
    </source>
</evidence>
<evidence type="ECO:0000313" key="1">
    <source>
        <dbReference type="EMBL" id="WMV08724.1"/>
    </source>
</evidence>